<dbReference type="AlphaFoldDB" id="L9KJY4"/>
<dbReference type="EMBL" id="KB320797">
    <property type="protein sequence ID" value="ELW63033.1"/>
    <property type="molecule type" value="Genomic_DNA"/>
</dbReference>
<sequence>MNPEKDFAPLTPNIVRALNDKLYEKRKVAALEIEKTSRPPAWCHVASVSQPNGMGLLCCAPDLELFPHGLARHALTDS</sequence>
<proteinExistence type="predicted"/>
<name>L9KJY4_TUPCH</name>
<organism evidence="1 2">
    <name type="scientific">Tupaia chinensis</name>
    <name type="common">Chinese tree shrew</name>
    <name type="synonym">Tupaia belangeri chinensis</name>
    <dbReference type="NCBI Taxonomy" id="246437"/>
    <lineage>
        <taxon>Eukaryota</taxon>
        <taxon>Metazoa</taxon>
        <taxon>Chordata</taxon>
        <taxon>Craniata</taxon>
        <taxon>Vertebrata</taxon>
        <taxon>Euteleostomi</taxon>
        <taxon>Mammalia</taxon>
        <taxon>Eutheria</taxon>
        <taxon>Euarchontoglires</taxon>
        <taxon>Scandentia</taxon>
        <taxon>Tupaiidae</taxon>
        <taxon>Tupaia</taxon>
    </lineage>
</organism>
<gene>
    <name evidence="1" type="ORF">TREES_T100001591</name>
</gene>
<dbReference type="Proteomes" id="UP000011518">
    <property type="component" value="Unassembled WGS sequence"/>
</dbReference>
<dbReference type="InParanoid" id="L9KJY4"/>
<protein>
    <submittedName>
        <fullName evidence="1">Protein VAC14 like protein</fullName>
    </submittedName>
</protein>
<dbReference type="STRING" id="246437.L9KJY4"/>
<accession>L9KJY4</accession>
<reference evidence="2" key="1">
    <citation type="submission" date="2012-07" db="EMBL/GenBank/DDBJ databases">
        <title>Genome of the Chinese tree shrew, a rising model animal genetically related to primates.</title>
        <authorList>
            <person name="Zhang G."/>
            <person name="Fan Y."/>
            <person name="Yao Y."/>
            <person name="Huang Z."/>
        </authorList>
    </citation>
    <scope>NUCLEOTIDE SEQUENCE [LARGE SCALE GENOMIC DNA]</scope>
</reference>
<evidence type="ECO:0000313" key="2">
    <source>
        <dbReference type="Proteomes" id="UP000011518"/>
    </source>
</evidence>
<reference evidence="2" key="2">
    <citation type="journal article" date="2013" name="Nat. Commun.">
        <title>Genome of the Chinese tree shrew.</title>
        <authorList>
            <person name="Fan Y."/>
            <person name="Huang Z.Y."/>
            <person name="Cao C.C."/>
            <person name="Chen C.S."/>
            <person name="Chen Y.X."/>
            <person name="Fan D.D."/>
            <person name="He J."/>
            <person name="Hou H.L."/>
            <person name="Hu L."/>
            <person name="Hu X.T."/>
            <person name="Jiang X.T."/>
            <person name="Lai R."/>
            <person name="Lang Y.S."/>
            <person name="Liang B."/>
            <person name="Liao S.G."/>
            <person name="Mu D."/>
            <person name="Ma Y.Y."/>
            <person name="Niu Y.Y."/>
            <person name="Sun X.Q."/>
            <person name="Xia J.Q."/>
            <person name="Xiao J."/>
            <person name="Xiong Z.Q."/>
            <person name="Xu L."/>
            <person name="Yang L."/>
            <person name="Zhang Y."/>
            <person name="Zhao W."/>
            <person name="Zhao X.D."/>
            <person name="Zheng Y.T."/>
            <person name="Zhou J.M."/>
            <person name="Zhu Y.B."/>
            <person name="Zhang G.J."/>
            <person name="Wang J."/>
            <person name="Yao Y.G."/>
        </authorList>
    </citation>
    <scope>NUCLEOTIDE SEQUENCE [LARGE SCALE GENOMIC DNA]</scope>
</reference>
<evidence type="ECO:0000313" key="1">
    <source>
        <dbReference type="EMBL" id="ELW63033.1"/>
    </source>
</evidence>
<keyword evidence="2" id="KW-1185">Reference proteome</keyword>